<comment type="caution">
    <text evidence="3">The sequence shown here is derived from an EMBL/GenBank/DDBJ whole genome shotgun (WGS) entry which is preliminary data.</text>
</comment>
<dbReference type="GO" id="GO:1990281">
    <property type="term" value="C:efflux pump complex"/>
    <property type="evidence" value="ECO:0007669"/>
    <property type="project" value="TreeGrafter"/>
</dbReference>
<dbReference type="AlphaFoldDB" id="A0A0G1R1P1"/>
<dbReference type="Proteomes" id="UP000034873">
    <property type="component" value="Unassembled WGS sequence"/>
</dbReference>
<feature type="domain" description="CzcB-like barrel-sandwich hybrid" evidence="2">
    <location>
        <begin position="59"/>
        <end position="191"/>
    </location>
</feature>
<protein>
    <submittedName>
        <fullName evidence="3">RND family efflux transporter MFP subunit</fullName>
    </submittedName>
</protein>
<dbReference type="Pfam" id="PF25973">
    <property type="entry name" value="BSH_CzcB"/>
    <property type="match status" value="1"/>
</dbReference>
<gene>
    <name evidence="3" type="ORF">UX73_C0008G0025</name>
</gene>
<dbReference type="GO" id="GO:0015562">
    <property type="term" value="F:efflux transmembrane transporter activity"/>
    <property type="evidence" value="ECO:0007669"/>
    <property type="project" value="TreeGrafter"/>
</dbReference>
<evidence type="ECO:0000259" key="2">
    <source>
        <dbReference type="Pfam" id="PF25973"/>
    </source>
</evidence>
<dbReference type="PANTHER" id="PTHR30469:SF33">
    <property type="entry name" value="SLR1207 PROTEIN"/>
    <property type="match status" value="1"/>
</dbReference>
<dbReference type="InterPro" id="IPR058647">
    <property type="entry name" value="BSH_CzcB-like"/>
</dbReference>
<dbReference type="EMBL" id="LCNH01000008">
    <property type="protein sequence ID" value="KKU51084.1"/>
    <property type="molecule type" value="Genomic_DNA"/>
</dbReference>
<dbReference type="Gene3D" id="2.40.30.170">
    <property type="match status" value="1"/>
</dbReference>
<evidence type="ECO:0000313" key="4">
    <source>
        <dbReference type="Proteomes" id="UP000034873"/>
    </source>
</evidence>
<comment type="similarity">
    <text evidence="1">Belongs to the membrane fusion protein (MFP) (TC 8.A.1) family.</text>
</comment>
<dbReference type="InterPro" id="IPR006143">
    <property type="entry name" value="RND_pump_MFP"/>
</dbReference>
<sequence length="350" mass="38022">MEKKILAAILVVLVLVGVGTYFFVAKNNAIPAKKVELENVVVLRSVSASGVVKSKNYAELAFSLSGRVTSLTVSEGDAVKKWQPLASVFNTDVYLDSQAKAKAVEVAKRVRDLHVENYATNLDGFGGKDEYKVELRRLTSAVEKTEAEYQSTVASLGKAYITAPFDSTVIKTDKKPGEYVSSGETVIKVADLTTLEFEVSVDQEDFGAVKEGQRVKIGLDAFAEQIDGVVLSLPQYADVSDMVGKDFAVKIGITDSKGKNIAYGMNGDAQIIIEQTETEVSAVPFDGITTDTKGSFVWIVENSKLAKLYIDKGLEGDYYTQIKSSLTQPIVTPETNKVEFVEGKKAKILQ</sequence>
<dbReference type="STRING" id="1619122.UX73_C0008G0025"/>
<dbReference type="SUPFAM" id="SSF111369">
    <property type="entry name" value="HlyD-like secretion proteins"/>
    <property type="match status" value="1"/>
</dbReference>
<dbReference type="Gene3D" id="2.40.50.100">
    <property type="match status" value="1"/>
</dbReference>
<reference evidence="3 4" key="1">
    <citation type="journal article" date="2015" name="Nature">
        <title>rRNA introns, odd ribosomes, and small enigmatic genomes across a large radiation of phyla.</title>
        <authorList>
            <person name="Brown C.T."/>
            <person name="Hug L.A."/>
            <person name="Thomas B.C."/>
            <person name="Sharon I."/>
            <person name="Castelle C.J."/>
            <person name="Singh A."/>
            <person name="Wilkins M.J."/>
            <person name="Williams K.H."/>
            <person name="Banfield J.F."/>
        </authorList>
    </citation>
    <scope>NUCLEOTIDE SEQUENCE [LARGE SCALE GENOMIC DNA]</scope>
</reference>
<evidence type="ECO:0000313" key="3">
    <source>
        <dbReference type="EMBL" id="KKU51084.1"/>
    </source>
</evidence>
<evidence type="ECO:0000256" key="1">
    <source>
        <dbReference type="ARBA" id="ARBA00009477"/>
    </source>
</evidence>
<organism evidence="3 4">
    <name type="scientific">candidate division WWE3 bacterium GW2011_GWC1_47_10</name>
    <dbReference type="NCBI Taxonomy" id="1619122"/>
    <lineage>
        <taxon>Bacteria</taxon>
        <taxon>Katanobacteria</taxon>
    </lineage>
</organism>
<proteinExistence type="inferred from homology"/>
<dbReference type="PANTHER" id="PTHR30469">
    <property type="entry name" value="MULTIDRUG RESISTANCE PROTEIN MDTA"/>
    <property type="match status" value="1"/>
</dbReference>
<accession>A0A0G1R1P1</accession>
<name>A0A0G1R1P1_UNCKA</name>
<dbReference type="NCBIfam" id="TIGR01730">
    <property type="entry name" value="RND_mfp"/>
    <property type="match status" value="1"/>
</dbReference>